<gene>
    <name evidence="8" type="ORF">FHR33_001092</name>
</gene>
<dbReference type="Proteomes" id="UP000579945">
    <property type="component" value="Unassembled WGS sequence"/>
</dbReference>
<evidence type="ECO:0000313" key="8">
    <source>
        <dbReference type="EMBL" id="MBB3725232.1"/>
    </source>
</evidence>
<evidence type="ECO:0000256" key="3">
    <source>
        <dbReference type="ARBA" id="ARBA00022777"/>
    </source>
</evidence>
<comment type="caution">
    <text evidence="8">The sequence shown here is derived from an EMBL/GenBank/DDBJ whole genome shotgun (WGS) entry which is preliminary data.</text>
</comment>
<dbReference type="EMBL" id="JACIBV010000001">
    <property type="protein sequence ID" value="MBB3725232.1"/>
    <property type="molecule type" value="Genomic_DNA"/>
</dbReference>
<feature type="compositionally biased region" description="Low complexity" evidence="5">
    <location>
        <begin position="358"/>
        <end position="392"/>
    </location>
</feature>
<dbReference type="GeneID" id="95387674"/>
<organism evidence="8 9">
    <name type="scientific">Nonomuraea dietziae</name>
    <dbReference type="NCBI Taxonomy" id="65515"/>
    <lineage>
        <taxon>Bacteria</taxon>
        <taxon>Bacillati</taxon>
        <taxon>Actinomycetota</taxon>
        <taxon>Actinomycetes</taxon>
        <taxon>Streptosporangiales</taxon>
        <taxon>Streptosporangiaceae</taxon>
        <taxon>Nonomuraea</taxon>
    </lineage>
</organism>
<keyword evidence="1" id="KW-0808">Transferase</keyword>
<dbReference type="PANTHER" id="PTHR43289:SF34">
    <property type="entry name" value="SERINE_THREONINE-PROTEIN KINASE YBDM-RELATED"/>
    <property type="match status" value="1"/>
</dbReference>
<feature type="domain" description="Protein kinase" evidence="7">
    <location>
        <begin position="15"/>
        <end position="279"/>
    </location>
</feature>
<dbReference type="Gene3D" id="3.30.200.20">
    <property type="entry name" value="Phosphorylase Kinase, domain 1"/>
    <property type="match status" value="1"/>
</dbReference>
<evidence type="ECO:0000256" key="1">
    <source>
        <dbReference type="ARBA" id="ARBA00022679"/>
    </source>
</evidence>
<evidence type="ECO:0000256" key="2">
    <source>
        <dbReference type="ARBA" id="ARBA00022741"/>
    </source>
</evidence>
<evidence type="ECO:0000256" key="6">
    <source>
        <dbReference type="SAM" id="Phobius"/>
    </source>
</evidence>
<dbReference type="CDD" id="cd14014">
    <property type="entry name" value="STKc_PknB_like"/>
    <property type="match status" value="1"/>
</dbReference>
<dbReference type="InterPro" id="IPR011009">
    <property type="entry name" value="Kinase-like_dom_sf"/>
</dbReference>
<feature type="compositionally biased region" description="Pro residues" evidence="5">
    <location>
        <begin position="307"/>
        <end position="321"/>
    </location>
</feature>
<dbReference type="Pfam" id="PF00069">
    <property type="entry name" value="Pkinase"/>
    <property type="match status" value="1"/>
</dbReference>
<keyword evidence="6" id="KW-0472">Membrane</keyword>
<dbReference type="RefSeq" id="WP_183644294.1">
    <property type="nucleotide sequence ID" value="NZ_BAAAXX010000171.1"/>
</dbReference>
<evidence type="ECO:0000256" key="4">
    <source>
        <dbReference type="ARBA" id="ARBA00022840"/>
    </source>
</evidence>
<keyword evidence="9" id="KW-1185">Reference proteome</keyword>
<dbReference type="Gene3D" id="1.10.510.10">
    <property type="entry name" value="Transferase(Phosphotransferase) domain 1"/>
    <property type="match status" value="1"/>
</dbReference>
<keyword evidence="2" id="KW-0547">Nucleotide-binding</keyword>
<feature type="region of interest" description="Disordered" evidence="5">
    <location>
        <begin position="295"/>
        <end position="327"/>
    </location>
</feature>
<reference evidence="8 9" key="1">
    <citation type="submission" date="2020-08" db="EMBL/GenBank/DDBJ databases">
        <title>Sequencing the genomes of 1000 actinobacteria strains.</title>
        <authorList>
            <person name="Klenk H.-P."/>
        </authorList>
    </citation>
    <scope>NUCLEOTIDE SEQUENCE [LARGE SCALE GENOMIC DNA]</scope>
    <source>
        <strain evidence="8 9">DSM 44320</strain>
    </source>
</reference>
<dbReference type="GO" id="GO:0005524">
    <property type="term" value="F:ATP binding"/>
    <property type="evidence" value="ECO:0007669"/>
    <property type="project" value="UniProtKB-KW"/>
</dbReference>
<protein>
    <submittedName>
        <fullName evidence="8">Serine/threonine protein kinase</fullName>
    </submittedName>
</protein>
<keyword evidence="3 8" id="KW-0418">Kinase</keyword>
<keyword evidence="4" id="KW-0067">ATP-binding</keyword>
<sequence>MQSLTPEDLRQIGPYRLAGVLGRGGQGTVYLGQGPSNEQVAVKVLHAGAATDENARRRFLREAEAARQVAPFCTARVLDTGLVGGRPYIVSEHIPGPSLDLLVRTEGPRSGSGLERLAVTTLTALAAIHRAGIVHRDFKPHNVIMGPEGPVVIDFGIARVTAQTATHSVVGTPVYMAPEQFGGAPITPAADLFSWATSMIYAATGQQVFSGDTFPVIMHAILTREPDLSAVPQELRPALGACLAKDPAARPSAAALLRRLTGDEAPAPLARWPTAHATMGMSEAEQLTLRPHLSTQENRPAGWAQPPGQPGWGVPPQPPPSGRGRSKKIGLAVGAGAVALVLAVVGVRAVVKNAVRGALSSGQSSTSQPVSTYSPEPSPSDTPSQTPSQTASEEPTEESFNPADLNKESTDPTPITADALLPQSFTSAKGVRFSRKAFGVEDCPSPWPDARVKSALRKARCDDMAVGAYISSGAPNGRIMVTVWVVPLKDSGRAGTAYSRLKNVYVQDWGIRCPQTGPGSTGICFTSNWWNVQLYSWTGQTGRYVIRTLAVYTNLTRDSSATKWLKDASHAAFKESGPMVYQDGQ</sequence>
<dbReference type="PROSITE" id="PS50011">
    <property type="entry name" value="PROTEIN_KINASE_DOM"/>
    <property type="match status" value="1"/>
</dbReference>
<dbReference type="GO" id="GO:0004674">
    <property type="term" value="F:protein serine/threonine kinase activity"/>
    <property type="evidence" value="ECO:0007669"/>
    <property type="project" value="UniProtKB-KW"/>
</dbReference>
<accession>A0A7W5UV54</accession>
<keyword evidence="8" id="KW-0723">Serine/threonine-protein kinase</keyword>
<feature type="transmembrane region" description="Helical" evidence="6">
    <location>
        <begin position="329"/>
        <end position="351"/>
    </location>
</feature>
<evidence type="ECO:0000313" key="9">
    <source>
        <dbReference type="Proteomes" id="UP000579945"/>
    </source>
</evidence>
<evidence type="ECO:0000259" key="7">
    <source>
        <dbReference type="PROSITE" id="PS50011"/>
    </source>
</evidence>
<dbReference type="SUPFAM" id="SSF56112">
    <property type="entry name" value="Protein kinase-like (PK-like)"/>
    <property type="match status" value="1"/>
</dbReference>
<feature type="region of interest" description="Disordered" evidence="5">
    <location>
        <begin position="358"/>
        <end position="421"/>
    </location>
</feature>
<keyword evidence="6" id="KW-1133">Transmembrane helix</keyword>
<dbReference type="PROSITE" id="PS00108">
    <property type="entry name" value="PROTEIN_KINASE_ST"/>
    <property type="match status" value="1"/>
</dbReference>
<dbReference type="InterPro" id="IPR000719">
    <property type="entry name" value="Prot_kinase_dom"/>
</dbReference>
<keyword evidence="6" id="KW-0812">Transmembrane</keyword>
<name>A0A7W5UV54_9ACTN</name>
<evidence type="ECO:0000256" key="5">
    <source>
        <dbReference type="SAM" id="MobiDB-lite"/>
    </source>
</evidence>
<dbReference type="PANTHER" id="PTHR43289">
    <property type="entry name" value="MITOGEN-ACTIVATED PROTEIN KINASE KINASE KINASE 20-RELATED"/>
    <property type="match status" value="1"/>
</dbReference>
<dbReference type="AlphaFoldDB" id="A0A7W5UV54"/>
<dbReference type="InterPro" id="IPR008271">
    <property type="entry name" value="Ser/Thr_kinase_AS"/>
</dbReference>
<proteinExistence type="predicted"/>